<protein>
    <submittedName>
        <fullName evidence="1">Uncharacterized protein</fullName>
    </submittedName>
</protein>
<gene>
    <name evidence="1" type="ORF">AXF13_10690</name>
</gene>
<organism evidence="1 2">
    <name type="scientific">Desulfovibrio fairfieldensis</name>
    <dbReference type="NCBI Taxonomy" id="44742"/>
    <lineage>
        <taxon>Bacteria</taxon>
        <taxon>Pseudomonadati</taxon>
        <taxon>Thermodesulfobacteriota</taxon>
        <taxon>Desulfovibrionia</taxon>
        <taxon>Desulfovibrionales</taxon>
        <taxon>Desulfovibrionaceae</taxon>
        <taxon>Desulfovibrio</taxon>
    </lineage>
</organism>
<dbReference type="KEGG" id="dfi:AXF13_10690"/>
<dbReference type="AlphaFoldDB" id="A0A0X8JKQ1"/>
<reference evidence="2" key="1">
    <citation type="submission" date="2016-02" db="EMBL/GenBank/DDBJ databases">
        <authorList>
            <person name="Holder M.E."/>
            <person name="Ajami N.J."/>
            <person name="Petrosino J.F."/>
        </authorList>
    </citation>
    <scope>NUCLEOTIDE SEQUENCE [LARGE SCALE GENOMIC DNA]</scope>
    <source>
        <strain evidence="2">CCUG 45958</strain>
    </source>
</reference>
<dbReference type="Proteomes" id="UP000069241">
    <property type="component" value="Chromosome"/>
</dbReference>
<dbReference type="RefSeq" id="WP_062253179.1">
    <property type="nucleotide sequence ID" value="NZ_CP014229.1"/>
</dbReference>
<accession>A0A0X8JKQ1</accession>
<keyword evidence="2" id="KW-1185">Reference proteome</keyword>
<proteinExistence type="predicted"/>
<evidence type="ECO:0000313" key="1">
    <source>
        <dbReference type="EMBL" id="AMD90547.1"/>
    </source>
</evidence>
<evidence type="ECO:0000313" key="2">
    <source>
        <dbReference type="Proteomes" id="UP000069241"/>
    </source>
</evidence>
<dbReference type="EMBL" id="CP014229">
    <property type="protein sequence ID" value="AMD90547.1"/>
    <property type="molecule type" value="Genomic_DNA"/>
</dbReference>
<name>A0A0X8JKQ1_9BACT</name>
<sequence length="171" mass="17881">MEINTEQLEALLRQQEQQATTARRQTGQSGGFDAILAQQLGTGAEQANAAASPLSPGAAQAGMISQMLLNGAGQSQAADPDAEILQEAFNQASGTLDLWDSYAKTLGSSSGAGSLRDAYALLQGIDGQVAQLKQGTAGVRGQNPGFDSLLNELEVMTATEKFKFNRGDYNV</sequence>